<dbReference type="OrthoDB" id="4349275at2759"/>
<dbReference type="RefSeq" id="XP_056503494.1">
    <property type="nucleotide sequence ID" value="XM_056641000.1"/>
</dbReference>
<dbReference type="GeneID" id="81380167"/>
<accession>A0A9W9TUZ8</accession>
<dbReference type="AlphaFoldDB" id="A0A9W9TUZ8"/>
<protein>
    <submittedName>
        <fullName evidence="1">Uncharacterized protein</fullName>
    </submittedName>
</protein>
<comment type="caution">
    <text evidence="1">The sequence shown here is derived from an EMBL/GenBank/DDBJ whole genome shotgun (WGS) entry which is preliminary data.</text>
</comment>
<proteinExistence type="predicted"/>
<keyword evidence="2" id="KW-1185">Reference proteome</keyword>
<sequence length="352" mass="40255">MDTPYLPPSIERPTERQRRFHVYLGDDAAVDLHGIPPAISMGTSHICKVRFFLQKRKISRLIDTVGSLTAEAQHILYRYSTIARSALNMLDLFLCPWKCYVVKSAEQIPLEDEYIALLQSKKLLKCEIKLLQQRCEEQVLLLWHRRQTAHAIQDAVLAVLKEMNKASSDLPAVPPCIATEPNDIKVLSIDSLDTSGSDTYGFCVVDYLFYPNHGSHQGFPWTGPDPLSPTTQADDLFLYLSAFLLPQEITWVEFRLSRHDPFSDDFLGEYLFFVPRTGTSIGNLSRIRRQILDLITQSCTAADAAHFRLSIWPRLDPIPYTQHSELSLRSTLPTMPCLDPEFFVNNIRRNFR</sequence>
<name>A0A9W9TUZ8_PENCI</name>
<dbReference type="EMBL" id="JAPQKT010000002">
    <property type="protein sequence ID" value="KAJ5240489.1"/>
    <property type="molecule type" value="Genomic_DNA"/>
</dbReference>
<evidence type="ECO:0000313" key="1">
    <source>
        <dbReference type="EMBL" id="KAJ5240489.1"/>
    </source>
</evidence>
<organism evidence="1 2">
    <name type="scientific">Penicillium citrinum</name>
    <dbReference type="NCBI Taxonomy" id="5077"/>
    <lineage>
        <taxon>Eukaryota</taxon>
        <taxon>Fungi</taxon>
        <taxon>Dikarya</taxon>
        <taxon>Ascomycota</taxon>
        <taxon>Pezizomycotina</taxon>
        <taxon>Eurotiomycetes</taxon>
        <taxon>Eurotiomycetidae</taxon>
        <taxon>Eurotiales</taxon>
        <taxon>Aspergillaceae</taxon>
        <taxon>Penicillium</taxon>
    </lineage>
</organism>
<reference evidence="1" key="1">
    <citation type="submission" date="2022-11" db="EMBL/GenBank/DDBJ databases">
        <authorList>
            <person name="Petersen C."/>
        </authorList>
    </citation>
    <scope>NUCLEOTIDE SEQUENCE</scope>
    <source>
        <strain evidence="1">IBT 23319</strain>
    </source>
</reference>
<dbReference type="Proteomes" id="UP001147733">
    <property type="component" value="Unassembled WGS sequence"/>
</dbReference>
<reference evidence="1" key="2">
    <citation type="journal article" date="2023" name="IMA Fungus">
        <title>Comparative genomic study of the Penicillium genus elucidates a diverse pangenome and 15 lateral gene transfer events.</title>
        <authorList>
            <person name="Petersen C."/>
            <person name="Sorensen T."/>
            <person name="Nielsen M.R."/>
            <person name="Sondergaard T.E."/>
            <person name="Sorensen J.L."/>
            <person name="Fitzpatrick D.A."/>
            <person name="Frisvad J.C."/>
            <person name="Nielsen K.L."/>
        </authorList>
    </citation>
    <scope>NUCLEOTIDE SEQUENCE</scope>
    <source>
        <strain evidence="1">IBT 23319</strain>
    </source>
</reference>
<gene>
    <name evidence="1" type="ORF">N7469_002080</name>
</gene>
<evidence type="ECO:0000313" key="2">
    <source>
        <dbReference type="Proteomes" id="UP001147733"/>
    </source>
</evidence>